<organism evidence="9 10">
    <name type="scientific">Jatrophihabitans lederbergiae</name>
    <dbReference type="NCBI Taxonomy" id="3075547"/>
    <lineage>
        <taxon>Bacteria</taxon>
        <taxon>Bacillati</taxon>
        <taxon>Actinomycetota</taxon>
        <taxon>Actinomycetes</taxon>
        <taxon>Jatrophihabitantales</taxon>
        <taxon>Jatrophihabitantaceae</taxon>
        <taxon>Jatrophihabitans</taxon>
    </lineage>
</organism>
<comment type="similarity">
    <text evidence="2">Belongs to the BMP lipoprotein family.</text>
</comment>
<feature type="signal peptide" evidence="7">
    <location>
        <begin position="1"/>
        <end position="21"/>
    </location>
</feature>
<protein>
    <submittedName>
        <fullName evidence="9">BMP family ABC transporter substrate-binding protein</fullName>
    </submittedName>
</protein>
<dbReference type="RefSeq" id="WP_311421456.1">
    <property type="nucleotide sequence ID" value="NZ_JAVREH010000002.1"/>
</dbReference>
<dbReference type="SUPFAM" id="SSF53822">
    <property type="entry name" value="Periplasmic binding protein-like I"/>
    <property type="match status" value="1"/>
</dbReference>
<reference evidence="10" key="1">
    <citation type="submission" date="2023-07" db="EMBL/GenBank/DDBJ databases">
        <title>30 novel species of actinomycetes from the DSMZ collection.</title>
        <authorList>
            <person name="Nouioui I."/>
        </authorList>
    </citation>
    <scope>NUCLEOTIDE SEQUENCE [LARGE SCALE GENOMIC DNA]</scope>
    <source>
        <strain evidence="10">DSM 44399</strain>
    </source>
</reference>
<feature type="chain" id="PRO_5046785571" evidence="7">
    <location>
        <begin position="22"/>
        <end position="365"/>
    </location>
</feature>
<gene>
    <name evidence="9" type="ORF">RM423_02735</name>
</gene>
<dbReference type="Proteomes" id="UP001183176">
    <property type="component" value="Unassembled WGS sequence"/>
</dbReference>
<evidence type="ECO:0000256" key="5">
    <source>
        <dbReference type="ARBA" id="ARBA00023136"/>
    </source>
</evidence>
<dbReference type="InterPro" id="IPR028082">
    <property type="entry name" value="Peripla_BP_I"/>
</dbReference>
<evidence type="ECO:0000256" key="6">
    <source>
        <dbReference type="ARBA" id="ARBA00023288"/>
    </source>
</evidence>
<evidence type="ECO:0000256" key="4">
    <source>
        <dbReference type="ARBA" id="ARBA00022729"/>
    </source>
</evidence>
<keyword evidence="5" id="KW-0472">Membrane</keyword>
<dbReference type="Gene3D" id="3.40.50.2300">
    <property type="match status" value="2"/>
</dbReference>
<dbReference type="Pfam" id="PF02608">
    <property type="entry name" value="Bmp"/>
    <property type="match status" value="1"/>
</dbReference>
<keyword evidence="4 7" id="KW-0732">Signal</keyword>
<keyword evidence="10" id="KW-1185">Reference proteome</keyword>
<dbReference type="PANTHER" id="PTHR34296">
    <property type="entry name" value="TRANSCRIPTIONAL ACTIVATOR PROTEIN MED"/>
    <property type="match status" value="1"/>
</dbReference>
<dbReference type="PROSITE" id="PS51257">
    <property type="entry name" value="PROKAR_LIPOPROTEIN"/>
    <property type="match status" value="1"/>
</dbReference>
<dbReference type="InterPro" id="IPR050957">
    <property type="entry name" value="BMP_lipoprotein"/>
</dbReference>
<evidence type="ECO:0000259" key="8">
    <source>
        <dbReference type="Pfam" id="PF02608"/>
    </source>
</evidence>
<accession>A0ABU2J6S7</accession>
<dbReference type="EMBL" id="JAVREH010000002">
    <property type="protein sequence ID" value="MDT0260304.1"/>
    <property type="molecule type" value="Genomic_DNA"/>
</dbReference>
<comment type="caution">
    <text evidence="9">The sequence shown here is derived from an EMBL/GenBank/DDBJ whole genome shotgun (WGS) entry which is preliminary data.</text>
</comment>
<proteinExistence type="inferred from homology"/>
<sequence>MRHLNGTAAIATAAAAAMLLAGCGSKKSDTNTGSGTSGSASGSGAAASSFKACMVTDTGGIDDKSFNAAAWQGMQKAQSDGKATVSYVQSKQETDYATNIASLVSQNCKLIVTVGGLMGDATNAAAKKNPSQHFVEVDSAGNGSNLQGLQFNTAQAGFLAGYLAAGYSKTGKVATYGGLKIAPVTVYMDGFQEGVEYYNKQKSKSVQVLGWDEKKQNGSFAASFTDQNKGQQLTTNFIAQGADVIFPVAGGTGLGSAAYAKSSGKATVVWVDTDGFVAAPQYGPVFLSTAEKNIADAVTKSVEDASTGTFVTKDYIGTLANNGVALAPFHDLDSKVDPGLKSELDQVKSDITSGKITITSPSQPK</sequence>
<dbReference type="PANTHER" id="PTHR34296:SF2">
    <property type="entry name" value="ABC TRANSPORTER GUANOSINE-BINDING PROTEIN NUPN"/>
    <property type="match status" value="1"/>
</dbReference>
<evidence type="ECO:0000256" key="3">
    <source>
        <dbReference type="ARBA" id="ARBA00022475"/>
    </source>
</evidence>
<name>A0ABU2J6S7_9ACTN</name>
<evidence type="ECO:0000313" key="10">
    <source>
        <dbReference type="Proteomes" id="UP001183176"/>
    </source>
</evidence>
<dbReference type="CDD" id="cd06354">
    <property type="entry name" value="PBP1_PrnA-like"/>
    <property type="match status" value="1"/>
</dbReference>
<keyword evidence="6" id="KW-0449">Lipoprotein</keyword>
<evidence type="ECO:0000256" key="7">
    <source>
        <dbReference type="SAM" id="SignalP"/>
    </source>
</evidence>
<comment type="subcellular location">
    <subcellularLocation>
        <location evidence="1">Cell membrane</location>
        <topology evidence="1">Lipid-anchor</topology>
    </subcellularLocation>
</comment>
<keyword evidence="3" id="KW-1003">Cell membrane</keyword>
<feature type="domain" description="ABC transporter substrate-binding protein PnrA-like" evidence="8">
    <location>
        <begin position="52"/>
        <end position="316"/>
    </location>
</feature>
<evidence type="ECO:0000313" key="9">
    <source>
        <dbReference type="EMBL" id="MDT0260304.1"/>
    </source>
</evidence>
<dbReference type="InterPro" id="IPR003760">
    <property type="entry name" value="PnrA-like"/>
</dbReference>
<evidence type="ECO:0000256" key="1">
    <source>
        <dbReference type="ARBA" id="ARBA00004193"/>
    </source>
</evidence>
<evidence type="ECO:0000256" key="2">
    <source>
        <dbReference type="ARBA" id="ARBA00008610"/>
    </source>
</evidence>